<evidence type="ECO:0000313" key="3">
    <source>
        <dbReference type="Proteomes" id="UP000198287"/>
    </source>
</evidence>
<keyword evidence="3" id="KW-1185">Reference proteome</keyword>
<evidence type="ECO:0000313" key="2">
    <source>
        <dbReference type="EMBL" id="OXA59985.1"/>
    </source>
</evidence>
<dbReference type="EMBL" id="LNIX01000002">
    <property type="protein sequence ID" value="OXA59985.1"/>
    <property type="molecule type" value="Genomic_DNA"/>
</dbReference>
<feature type="compositionally biased region" description="Polar residues" evidence="1">
    <location>
        <begin position="38"/>
        <end position="50"/>
    </location>
</feature>
<feature type="compositionally biased region" description="Basic residues" evidence="1">
    <location>
        <begin position="17"/>
        <end position="30"/>
    </location>
</feature>
<evidence type="ECO:0000256" key="1">
    <source>
        <dbReference type="SAM" id="MobiDB-lite"/>
    </source>
</evidence>
<name>A0A226EQS8_FOLCA</name>
<organism evidence="2 3">
    <name type="scientific">Folsomia candida</name>
    <name type="common">Springtail</name>
    <dbReference type="NCBI Taxonomy" id="158441"/>
    <lineage>
        <taxon>Eukaryota</taxon>
        <taxon>Metazoa</taxon>
        <taxon>Ecdysozoa</taxon>
        <taxon>Arthropoda</taxon>
        <taxon>Hexapoda</taxon>
        <taxon>Collembola</taxon>
        <taxon>Entomobryomorpha</taxon>
        <taxon>Isotomoidea</taxon>
        <taxon>Isotomidae</taxon>
        <taxon>Proisotominae</taxon>
        <taxon>Folsomia</taxon>
    </lineage>
</organism>
<gene>
    <name evidence="2" type="ORF">Fcan01_05172</name>
</gene>
<dbReference type="AlphaFoldDB" id="A0A226EQS8"/>
<sequence length="112" mass="12803">MRLFKTVSSVVMEQRSGKVHPKVVRSQRARNAHEDENSNIWTRQSPPNSTPISQNISIIAAPSYSEVVDNSHDFPSVLYINECTKNIDTDDPPPTYQEFLTMNNTRKQENNL</sequence>
<feature type="region of interest" description="Disordered" evidence="1">
    <location>
        <begin position="15"/>
        <end position="50"/>
    </location>
</feature>
<accession>A0A226EQS8</accession>
<reference evidence="2 3" key="1">
    <citation type="submission" date="2015-12" db="EMBL/GenBank/DDBJ databases">
        <title>The genome of Folsomia candida.</title>
        <authorList>
            <person name="Faddeeva A."/>
            <person name="Derks M.F."/>
            <person name="Anvar Y."/>
            <person name="Smit S."/>
            <person name="Van Straalen N."/>
            <person name="Roelofs D."/>
        </authorList>
    </citation>
    <scope>NUCLEOTIDE SEQUENCE [LARGE SCALE GENOMIC DNA]</scope>
    <source>
        <strain evidence="2 3">VU population</strain>
        <tissue evidence="2">Whole body</tissue>
    </source>
</reference>
<dbReference type="Proteomes" id="UP000198287">
    <property type="component" value="Unassembled WGS sequence"/>
</dbReference>
<protein>
    <submittedName>
        <fullName evidence="2">Uncharacterized protein</fullName>
    </submittedName>
</protein>
<comment type="caution">
    <text evidence="2">The sequence shown here is derived from an EMBL/GenBank/DDBJ whole genome shotgun (WGS) entry which is preliminary data.</text>
</comment>
<proteinExistence type="predicted"/>